<dbReference type="Proteomes" id="UP000808699">
    <property type="component" value="Unassembled WGS sequence"/>
</dbReference>
<dbReference type="RefSeq" id="WP_200042943.1">
    <property type="nucleotide sequence ID" value="NZ_JADWNO010000002.1"/>
</dbReference>
<keyword evidence="3" id="KW-1185">Reference proteome</keyword>
<comment type="caution">
    <text evidence="2">The sequence shown here is derived from an EMBL/GenBank/DDBJ whole genome shotgun (WGS) entry which is preliminary data.</text>
</comment>
<dbReference type="Pfam" id="PF13643">
    <property type="entry name" value="DUF4145"/>
    <property type="match status" value="1"/>
</dbReference>
<proteinExistence type="predicted"/>
<dbReference type="InterPro" id="IPR025285">
    <property type="entry name" value="DUF4145"/>
</dbReference>
<organism evidence="2 3">
    <name type="scientific">Acinetobacter lactucae</name>
    <dbReference type="NCBI Taxonomy" id="1785128"/>
    <lineage>
        <taxon>Bacteria</taxon>
        <taxon>Pseudomonadati</taxon>
        <taxon>Pseudomonadota</taxon>
        <taxon>Gammaproteobacteria</taxon>
        <taxon>Moraxellales</taxon>
        <taxon>Moraxellaceae</taxon>
        <taxon>Acinetobacter</taxon>
        <taxon>Acinetobacter calcoaceticus/baumannii complex</taxon>
    </lineage>
</organism>
<accession>A0ABS1AFP2</accession>
<gene>
    <name evidence="2" type="ORF">I6M64_05400</name>
</gene>
<sequence>MDELFEYLKGFYKHDLIPFFCPNCKKKSLTLKNDTWVEHDNAARFLGEDFFDPSEFNQIVFTGVFECRNADCSSSIICSGTGKIEKKYETYLDKDGYPYASETGDYLTKYIPQYIFPTVYFFEIPEEVSDQVRKALFSAFKLLPQSPSAAANRTRTAVERILDEFEIPQHINLKKRIDLNLGNSVRLKDYADNFHALRWLGNSGSHEEDAIELESVKDAFEIIEDILKKLYPADNSLLGLKIQAINEGKGPLSYRKRRELQKQQKNSQIGK</sequence>
<feature type="domain" description="DUF4145" evidence="1">
    <location>
        <begin position="139"/>
        <end position="224"/>
    </location>
</feature>
<dbReference type="EMBL" id="JADWNO010000002">
    <property type="protein sequence ID" value="MBJ8436759.1"/>
    <property type="molecule type" value="Genomic_DNA"/>
</dbReference>
<evidence type="ECO:0000313" key="2">
    <source>
        <dbReference type="EMBL" id="MBJ8436759.1"/>
    </source>
</evidence>
<evidence type="ECO:0000313" key="3">
    <source>
        <dbReference type="Proteomes" id="UP000808699"/>
    </source>
</evidence>
<name>A0ABS1AFP2_9GAMM</name>
<protein>
    <submittedName>
        <fullName evidence="2">DUF4145 domain-containing protein</fullName>
    </submittedName>
</protein>
<reference evidence="2 3" key="1">
    <citation type="submission" date="2020-11" db="EMBL/GenBank/DDBJ databases">
        <title>Enhanced detection system for hospital associated transmission using whole genome sequencing surveillance.</title>
        <authorList>
            <person name="Harrison L.H."/>
            <person name="Van Tyne D."/>
            <person name="Marsh J.W."/>
            <person name="Griffith M.P."/>
            <person name="Snyder D.J."/>
            <person name="Cooper V.S."/>
            <person name="Mustapha M."/>
        </authorList>
    </citation>
    <scope>NUCLEOTIDE SEQUENCE [LARGE SCALE GENOMIC DNA]</scope>
    <source>
        <strain evidence="2 3">ACIN00241</strain>
    </source>
</reference>
<evidence type="ECO:0000259" key="1">
    <source>
        <dbReference type="Pfam" id="PF13643"/>
    </source>
</evidence>